<comment type="caution">
    <text evidence="1">The sequence shown here is derived from an EMBL/GenBank/DDBJ whole genome shotgun (WGS) entry which is preliminary data.</text>
</comment>
<name>A0A1Y2SYA6_9BIFI</name>
<organism evidence="1 2">
    <name type="scientific">Alloscardovia macacae</name>
    <dbReference type="NCBI Taxonomy" id="1160091"/>
    <lineage>
        <taxon>Bacteria</taxon>
        <taxon>Bacillati</taxon>
        <taxon>Actinomycetota</taxon>
        <taxon>Actinomycetes</taxon>
        <taxon>Bifidobacteriales</taxon>
        <taxon>Bifidobacteriaceae</taxon>
        <taxon>Alloscardovia</taxon>
    </lineage>
</organism>
<dbReference type="AlphaFoldDB" id="A0A1Y2SYA6"/>
<protein>
    <submittedName>
        <fullName evidence="1">Uncharacterized protein</fullName>
    </submittedName>
</protein>
<dbReference type="OrthoDB" id="9926605at2"/>
<dbReference type="EMBL" id="NEKC01000007">
    <property type="protein sequence ID" value="OTA29240.1"/>
    <property type="molecule type" value="Genomic_DNA"/>
</dbReference>
<dbReference type="RefSeq" id="WP_086106492.1">
    <property type="nucleotide sequence ID" value="NZ_NEKB01000003.1"/>
</dbReference>
<reference evidence="1 2" key="1">
    <citation type="submission" date="2017-04" db="EMBL/GenBank/DDBJ databases">
        <title>Draft genome sequences of Alloscardovia macacae UMA81211 and UMA81212 isolated from the feces of a rhesus macaque (Macaca mulatta).</title>
        <authorList>
            <person name="Albert K."/>
            <person name="Sela D.A."/>
        </authorList>
    </citation>
    <scope>NUCLEOTIDE SEQUENCE [LARGE SCALE GENOMIC DNA]</scope>
    <source>
        <strain evidence="1 2">UMA81212</strain>
    </source>
</reference>
<dbReference type="Proteomes" id="UP000243540">
    <property type="component" value="Unassembled WGS sequence"/>
</dbReference>
<accession>A0A1Y2SYA6</accession>
<sequence length="131" mass="14614">MSVIPVVADRFEPVLLAWLREAFPDVEFATRFPDTQKDCVLVLIDYLAMRTPITQDANIRLSVYKTDSKLGVFDVQGAHELMARVQRFILAHSTRSPLVSADVLTGSSRIRDEDIKAECLYAVMSVSLLAG</sequence>
<evidence type="ECO:0000313" key="2">
    <source>
        <dbReference type="Proteomes" id="UP000243540"/>
    </source>
</evidence>
<gene>
    <name evidence="1" type="ORF">B9T39_03740</name>
</gene>
<proteinExistence type="predicted"/>
<dbReference type="STRING" id="1160091.B9T39_03740"/>
<evidence type="ECO:0000313" key="1">
    <source>
        <dbReference type="EMBL" id="OTA29240.1"/>
    </source>
</evidence>